<dbReference type="Pfam" id="PF16859">
    <property type="entry name" value="TetR_C_11"/>
    <property type="match status" value="1"/>
</dbReference>
<evidence type="ECO:0000259" key="5">
    <source>
        <dbReference type="PROSITE" id="PS50977"/>
    </source>
</evidence>
<evidence type="ECO:0000256" key="2">
    <source>
        <dbReference type="ARBA" id="ARBA00023125"/>
    </source>
</evidence>
<dbReference type="SUPFAM" id="SSF48498">
    <property type="entry name" value="Tetracyclin repressor-like, C-terminal domain"/>
    <property type="match status" value="1"/>
</dbReference>
<evidence type="ECO:0000256" key="3">
    <source>
        <dbReference type="ARBA" id="ARBA00023163"/>
    </source>
</evidence>
<gene>
    <name evidence="6" type="ORF">GCM10023147_50860</name>
</gene>
<dbReference type="PANTHER" id="PTHR30055">
    <property type="entry name" value="HTH-TYPE TRANSCRIPTIONAL REGULATOR RUTR"/>
    <property type="match status" value="1"/>
</dbReference>
<keyword evidence="1" id="KW-0805">Transcription regulation</keyword>
<dbReference type="InterPro" id="IPR050109">
    <property type="entry name" value="HTH-type_TetR-like_transc_reg"/>
</dbReference>
<dbReference type="EMBL" id="BAABFR010000168">
    <property type="protein sequence ID" value="GAA4406991.1"/>
    <property type="molecule type" value="Genomic_DNA"/>
</dbReference>
<keyword evidence="3" id="KW-0804">Transcription</keyword>
<feature type="domain" description="HTH tetR-type" evidence="5">
    <location>
        <begin position="8"/>
        <end position="68"/>
    </location>
</feature>
<keyword evidence="2 4" id="KW-0238">DNA-binding</keyword>
<dbReference type="PRINTS" id="PR00455">
    <property type="entry name" value="HTHTETR"/>
</dbReference>
<evidence type="ECO:0000313" key="6">
    <source>
        <dbReference type="EMBL" id="GAA4406991.1"/>
    </source>
</evidence>
<accession>A0ABP8KHS5</accession>
<keyword evidence="7" id="KW-1185">Reference proteome</keyword>
<comment type="caution">
    <text evidence="6">The sequence shown here is derived from an EMBL/GenBank/DDBJ whole genome shotgun (WGS) entry which is preliminary data.</text>
</comment>
<dbReference type="PANTHER" id="PTHR30055:SF148">
    <property type="entry name" value="TETR-FAMILY TRANSCRIPTIONAL REGULATOR"/>
    <property type="match status" value="1"/>
</dbReference>
<dbReference type="InterPro" id="IPR036271">
    <property type="entry name" value="Tet_transcr_reg_TetR-rel_C_sf"/>
</dbReference>
<feature type="DNA-binding region" description="H-T-H motif" evidence="4">
    <location>
        <begin position="31"/>
        <end position="50"/>
    </location>
</feature>
<evidence type="ECO:0000256" key="1">
    <source>
        <dbReference type="ARBA" id="ARBA00023015"/>
    </source>
</evidence>
<dbReference type="RefSeq" id="WP_385923456.1">
    <property type="nucleotide sequence ID" value="NZ_JBHTGI010000001.1"/>
</dbReference>
<sequence>MYRTASRPRRTDAIFAATLDILAERGYDALTVEAVAARAGVNKTTIYRTWATKDQVLADALLESPSLAYEVPDSGCLRDDLMGVAGQIAGLLADQSTRRIIGAMIGSLPDRPATAAATSSFFVDRLAREQIIFQRARERGELTDAADPDMIMNLLAGNLWFHALIHSRKVDDTYIERLVDTILHGVIGPEAGG</sequence>
<dbReference type="InterPro" id="IPR001647">
    <property type="entry name" value="HTH_TetR"/>
</dbReference>
<protein>
    <submittedName>
        <fullName evidence="6">TetR/AcrR family transcriptional regulator</fullName>
    </submittedName>
</protein>
<organism evidence="6 7">
    <name type="scientific">Tsukamurella soli</name>
    <dbReference type="NCBI Taxonomy" id="644556"/>
    <lineage>
        <taxon>Bacteria</taxon>
        <taxon>Bacillati</taxon>
        <taxon>Actinomycetota</taxon>
        <taxon>Actinomycetes</taxon>
        <taxon>Mycobacteriales</taxon>
        <taxon>Tsukamurellaceae</taxon>
        <taxon>Tsukamurella</taxon>
    </lineage>
</organism>
<name>A0ABP8KHS5_9ACTN</name>
<dbReference type="InterPro" id="IPR011075">
    <property type="entry name" value="TetR_C"/>
</dbReference>
<dbReference type="Gene3D" id="1.10.357.10">
    <property type="entry name" value="Tetracycline Repressor, domain 2"/>
    <property type="match status" value="1"/>
</dbReference>
<dbReference type="SUPFAM" id="SSF46689">
    <property type="entry name" value="Homeodomain-like"/>
    <property type="match status" value="1"/>
</dbReference>
<dbReference type="Pfam" id="PF00440">
    <property type="entry name" value="TetR_N"/>
    <property type="match status" value="1"/>
</dbReference>
<dbReference type="Proteomes" id="UP001500635">
    <property type="component" value="Unassembled WGS sequence"/>
</dbReference>
<reference evidence="7" key="1">
    <citation type="journal article" date="2019" name="Int. J. Syst. Evol. Microbiol.">
        <title>The Global Catalogue of Microorganisms (GCM) 10K type strain sequencing project: providing services to taxonomists for standard genome sequencing and annotation.</title>
        <authorList>
            <consortium name="The Broad Institute Genomics Platform"/>
            <consortium name="The Broad Institute Genome Sequencing Center for Infectious Disease"/>
            <person name="Wu L."/>
            <person name="Ma J."/>
        </authorList>
    </citation>
    <scope>NUCLEOTIDE SEQUENCE [LARGE SCALE GENOMIC DNA]</scope>
    <source>
        <strain evidence="7">JCM 17688</strain>
    </source>
</reference>
<proteinExistence type="predicted"/>
<dbReference type="InterPro" id="IPR009057">
    <property type="entry name" value="Homeodomain-like_sf"/>
</dbReference>
<dbReference type="PROSITE" id="PS50977">
    <property type="entry name" value="HTH_TETR_2"/>
    <property type="match status" value="1"/>
</dbReference>
<evidence type="ECO:0000313" key="7">
    <source>
        <dbReference type="Proteomes" id="UP001500635"/>
    </source>
</evidence>
<evidence type="ECO:0000256" key="4">
    <source>
        <dbReference type="PROSITE-ProRule" id="PRU00335"/>
    </source>
</evidence>
<dbReference type="Gene3D" id="1.10.10.60">
    <property type="entry name" value="Homeodomain-like"/>
    <property type="match status" value="1"/>
</dbReference>